<organism evidence="1">
    <name type="scientific">Enterococcus casseliflavus</name>
    <name type="common">Enterococcus flavescens</name>
    <dbReference type="NCBI Taxonomy" id="37734"/>
    <lineage>
        <taxon>Bacteria</taxon>
        <taxon>Bacillati</taxon>
        <taxon>Bacillota</taxon>
        <taxon>Bacilli</taxon>
        <taxon>Lactobacillales</taxon>
        <taxon>Enterococcaceae</taxon>
        <taxon>Enterococcus</taxon>
    </lineage>
</organism>
<dbReference type="RefSeq" id="WP_302009413.1">
    <property type="nucleotide sequence ID" value="NZ_CACRTX010000003.1"/>
</dbReference>
<dbReference type="AlphaFoldDB" id="A0A6N2Z6E6"/>
<name>A0A6N2Z6E6_ENTCA</name>
<dbReference type="EMBL" id="CACRTX010000003">
    <property type="protein sequence ID" value="VYT73606.1"/>
    <property type="molecule type" value="Genomic_DNA"/>
</dbReference>
<proteinExistence type="predicted"/>
<accession>A0A6N2Z6E6</accession>
<gene>
    <name evidence="1" type="ORF">ECLFYP2_01488</name>
</gene>
<reference evidence="1" key="1">
    <citation type="submission" date="2019-11" db="EMBL/GenBank/DDBJ databases">
        <authorList>
            <person name="Feng L."/>
        </authorList>
    </citation>
    <scope>NUCLEOTIDE SEQUENCE</scope>
    <source>
        <strain evidence="1">ECasseliflavusLFYP2</strain>
    </source>
</reference>
<dbReference type="GeneID" id="86910687"/>
<sequence>MKNFNASASIFGWHFQINVAIFFMLNEIQNIDSVRVEGKDEDIEFNLKTGNKIFIQAKSKSDLGIDKKALEKFSEGLKTLIYASNNKSYERLYFVTNYPNPIGGQQSHYYMFMGGNYIERQFLELPESSIKRALKKIKEIEKSENLKFDIDNFRIVVMPFDGNIKSTRERIIESKLKDFLTRISMKESYAREILEIWQSDLFFNASDKDTNINLSKRQLMWPVISICCNLRESDKVVIDYEEELGLDKEEVELIISRYEDFINRQTERFDFATKVIGDFSVHRKSHNRREKNINYFVLKNWNSYVDAIFTDSMDAELLETLIKIILFKILNNKQVINEMITEVNL</sequence>
<evidence type="ECO:0008006" key="2">
    <source>
        <dbReference type="Google" id="ProtNLM"/>
    </source>
</evidence>
<evidence type="ECO:0000313" key="1">
    <source>
        <dbReference type="EMBL" id="VYT73606.1"/>
    </source>
</evidence>
<protein>
    <recommendedName>
        <fullName evidence="2">CD-NTase associated protein 4-like DNA endonuclease domain-containing protein</fullName>
    </recommendedName>
</protein>